<organism evidence="3 4">
    <name type="scientific">Tenebrio molitor</name>
    <name type="common">Yellow mealworm beetle</name>
    <dbReference type="NCBI Taxonomy" id="7067"/>
    <lineage>
        <taxon>Eukaryota</taxon>
        <taxon>Metazoa</taxon>
        <taxon>Ecdysozoa</taxon>
        <taxon>Arthropoda</taxon>
        <taxon>Hexapoda</taxon>
        <taxon>Insecta</taxon>
        <taxon>Pterygota</taxon>
        <taxon>Neoptera</taxon>
        <taxon>Endopterygota</taxon>
        <taxon>Coleoptera</taxon>
        <taxon>Polyphaga</taxon>
        <taxon>Cucujiformia</taxon>
        <taxon>Tenebrionidae</taxon>
        <taxon>Tenebrio</taxon>
    </lineage>
</organism>
<comment type="caution">
    <text evidence="3">The sequence shown here is derived from an EMBL/GenBank/DDBJ whole genome shotgun (WGS) entry which is preliminary data.</text>
</comment>
<dbReference type="InterPro" id="IPR030791">
    <property type="entry name" value="Rotatin"/>
</dbReference>
<evidence type="ECO:0000259" key="2">
    <source>
        <dbReference type="Pfam" id="PF14726"/>
    </source>
</evidence>
<feature type="domain" description="Rotatin N-terminal" evidence="2">
    <location>
        <begin position="283"/>
        <end position="378"/>
    </location>
</feature>
<reference evidence="3" key="2">
    <citation type="submission" date="2021-08" db="EMBL/GenBank/DDBJ databases">
        <authorList>
            <person name="Eriksson T."/>
        </authorList>
    </citation>
    <scope>NUCLEOTIDE SEQUENCE</scope>
    <source>
        <strain evidence="3">Stoneville</strain>
        <tissue evidence="3">Whole head</tissue>
    </source>
</reference>
<dbReference type="PANTHER" id="PTHR31691:SF1">
    <property type="entry name" value="ROTATIN"/>
    <property type="match status" value="1"/>
</dbReference>
<dbReference type="InterPro" id="IPR016024">
    <property type="entry name" value="ARM-type_fold"/>
</dbReference>
<evidence type="ECO:0000256" key="1">
    <source>
        <dbReference type="SAM" id="MobiDB-lite"/>
    </source>
</evidence>
<dbReference type="GO" id="GO:0032053">
    <property type="term" value="P:ciliary basal body organization"/>
    <property type="evidence" value="ECO:0007669"/>
    <property type="project" value="TreeGrafter"/>
</dbReference>
<reference evidence="3" key="1">
    <citation type="journal article" date="2020" name="J Insects Food Feed">
        <title>The yellow mealworm (Tenebrio molitor) genome: a resource for the emerging insects as food and feed industry.</title>
        <authorList>
            <person name="Eriksson T."/>
            <person name="Andere A."/>
            <person name="Kelstrup H."/>
            <person name="Emery V."/>
            <person name="Picard C."/>
        </authorList>
    </citation>
    <scope>NUCLEOTIDE SEQUENCE</scope>
    <source>
        <strain evidence="3">Stoneville</strain>
        <tissue evidence="3">Whole head</tissue>
    </source>
</reference>
<feature type="compositionally biased region" description="Basic and acidic residues" evidence="1">
    <location>
        <begin position="69"/>
        <end position="140"/>
    </location>
</feature>
<dbReference type="GO" id="GO:0005814">
    <property type="term" value="C:centriole"/>
    <property type="evidence" value="ECO:0007669"/>
    <property type="project" value="TreeGrafter"/>
</dbReference>
<name>A0A8J6HB47_TENMO</name>
<dbReference type="Proteomes" id="UP000719412">
    <property type="component" value="Unassembled WGS sequence"/>
</dbReference>
<feature type="region of interest" description="Disordered" evidence="1">
    <location>
        <begin position="555"/>
        <end position="587"/>
    </location>
</feature>
<dbReference type="SUPFAM" id="SSF48371">
    <property type="entry name" value="ARM repeat"/>
    <property type="match status" value="1"/>
</dbReference>
<feature type="compositionally biased region" description="Polar residues" evidence="1">
    <location>
        <begin position="23"/>
        <end position="34"/>
    </location>
</feature>
<dbReference type="GO" id="GO:0036064">
    <property type="term" value="C:ciliary basal body"/>
    <property type="evidence" value="ECO:0007669"/>
    <property type="project" value="InterPro"/>
</dbReference>
<gene>
    <name evidence="3" type="ORF">GEV33_011981</name>
</gene>
<evidence type="ECO:0000313" key="4">
    <source>
        <dbReference type="Proteomes" id="UP000719412"/>
    </source>
</evidence>
<dbReference type="Pfam" id="PF14726">
    <property type="entry name" value="RTTN_N"/>
    <property type="match status" value="1"/>
</dbReference>
<proteinExistence type="predicted"/>
<evidence type="ECO:0000313" key="3">
    <source>
        <dbReference type="EMBL" id="KAH0810812.1"/>
    </source>
</evidence>
<keyword evidence="4" id="KW-1185">Reference proteome</keyword>
<sequence length="2548" mass="287512">MSRVPLSNRKFQKKTSDRLHQPQHVQGRTNTMQMPLQRKVFTKPSRTPAADRYKIVNVKCQVPSPTTVGRRDVKRDLEQKNKRAKEQTPSTRDRHSAKRMREIYVNPNKDKPSHKPKSTSKEIQRAKVQNEEATVKEKGETKIGDEDKEIQACEIVSEAHKMIWFWLFNGLFPTTNSHPPPFRTENHPCVGEERDLRRQYRDGLRVEQSESQVRSHSYPTSRVRSYGPKNCINVNKGFTQSDTVCQFTRAYSQTSEASIRLSKPRSPIWFRAIPGAPIRPQTEIRERALFNINSKLDHGFVYDNDLARSKEILTKLFEWFLFDPCTKQELVFSLIKRILESESGKALIGHHGINTFKKELKQIRTYIEPKYYQQLEEISRILDDNAVVVPPLETDIPLSYRTGQSEFDGGRPVGTTATTIEGFIQQDASAHQQNIPHNTPTVESPLSTYVISPLRWQFLIEADRHVLQSIENSLKNPPQPASLLHSADFFSNILLCDFPAEIFLQRPDIVLTFQDLICSCPSSRVTNSVLHCFNQLTKALQVRINYHNDPCLYTTKENGPSRANSRSSTPDSTSRKTASGQSDDESTRVENVDYLKTQQISFPRYCFSTFKCVFKYLCVKPESIKSSKRKRNQRGTNLALDLMDELLNLLALTLDPNLWTEQSTPLTQEIRKQMNDTLISYGTALEYFRVEATSEDRNVNHRVTQLCVLHNCANFLVKMVPLSQTGLIVPHNLKNALANSLIDVTLSKLYPELYDTLLTYVQSFKAGLDNDSLAKYQETKRICDSMTSAVQFVRHGKSLNACEGINMAKKALPSLEFHKNLSFVKQVVELCANKLPLYPFDDELLEKFEFVILKLLSHNLDSVREETYRLCQKRVVAAIGPRLNASGAGVPGSQILFLCRCKILVEMACHGLTSDNSQIRNHSEDILIHIIKCKILVSDEIWNKIVEALIGALPILLCHSDKTSSLGRCLLNISDPDTAQSLHLPKIEVIKGNVHILFGYESATREEAFSRLCWLLASQTDSREMLPRLNNLHDKALPNACQIQRLLDVNKNRTTQHFYQPSSLQQVLDLLKSSNVEPVIRRSALTQISVMMEDPLLHATFLANDGLEVVSNVMESALVEKNFNDYPDSVIPAISILKSVCLFQASARQTLCNDEQVYYNVLRSVFMFFTEDKAKHDAVCLLFLLIFNDFIKGTPSKANFSIPYLLTQKLQVPFSCNTHWEISEYYEGSLVELLTSDRCCLSSIQIQWNLEMFGGLDELLSWSEIDYSQNSIVDILKLRNYDLCSLKASSIDYYVRKYLTDVQNGTMHETVIDCINKLTTYLHLRNATCKQDGFLAHPWEATFSRFLKILPSSEEDAKLLSNVLKFLRHLVPFYKSSGRSVSSEPRLFIIASMATSDFITYSAKVFIEVRSWRFTGIVTMSRFFVERDKGSFWLPQMLKNPSNCLLDLITVEPSANEEFKALSQDLLNLVTVCASQEQHFLDYNICANPRVSQVEIPPWGNVIAIITDSLKFNDSTHFYNLAYLDSLLACLVHLTASLGWTGTKPEQPPKRILFQLVASLCEIVVVFHCGKGPTATVSLMGLSITRHVVLILNHLLAEMHNSKMKNWERCFVEVEEAEWLKSFLVLWSCRDVLVRAGALQLFAGLATSPLLAINIVNELKKERRGVWNLTLSVLMDHDEASIVRENGAFLLANLMGHTVNQSSKSIIITSLVPDTMRKGKDEVSTVFDLLEEYQFYRNLVVVLSRLYTTNVADFDTKSATNLLEFNVQCYDDSSSSKTSSNNNNVSVVTPSLVKSIANLLLSLFNLNEDRLSYKLQDFGLVKVLFRCICNPSMSISDTKRLALYCEILEMDAAICTLLSQVAQVSLTCLGTLLHTKDCLTVAVSLLNSNIYLTVWNLLEFEFLEVEGVIADLVVTLKNHNFIQIPVLPSNYYGRDGTNSTLQSGRLLDVVHKVSHVLVDGVAQTLLEGDQVFILAVFLGVDLGDVLKLSRLFHTNLPQLIYLRNRLWSEIFKLLSVLTLSENRSQSSDHSDEALKILTETIDEAGKRAFIGTLCEATKSLTFNDLQSSALVSLTSLLGVESQRVFEKAPSSRFSESSSLQNLLDTVRTSPKALTDRIDSCREVEGGGVAGAEICKILLNLYELCNLKASKDLVKKKSTITATLTSVLCVSQEAKKHAFGAGLPTVIIKQLKDFHLKLSLESVDCLRRVLEKKRVCPVLKDLSELVGLVTNFMVGDEAVKSRFAQLGLSDLVHKLWVWFALQNPHLVDVLKMLSTFTTDCPTACQSLPLTSSVAGSGPRKVPSKISLLHAVITTIDKEMDLVSKTHSLEVLELCFVILKNCCSVLECRILICKSNLLGSTARLHPAITKKQKPWDLVELIWLEFLQTFTTYPEGQSSVAKISDVLDLVMTLTSTSKGPNKTTALMVLRNIAFYQPNRSRLLTSGQYDCLLDEAQTHFHFAVTVSGEFLNLLKNKLDSGNREEKATIVLMMWSLAANNQKAKIVFKAAKLDAQLQQVLKHYQISSELVPADDIETMKYVLGVIRDGDRDL</sequence>
<dbReference type="PANTHER" id="PTHR31691">
    <property type="entry name" value="ROTATIN"/>
    <property type="match status" value="1"/>
</dbReference>
<dbReference type="EMBL" id="JABDTM020027250">
    <property type="protein sequence ID" value="KAH0810812.1"/>
    <property type="molecule type" value="Genomic_DNA"/>
</dbReference>
<dbReference type="InterPro" id="IPR029249">
    <property type="entry name" value="Rotatin_N"/>
</dbReference>
<feature type="region of interest" description="Disordered" evidence="1">
    <location>
        <begin position="1"/>
        <end position="49"/>
    </location>
</feature>
<accession>A0A8J6HB47</accession>
<dbReference type="GO" id="GO:0010457">
    <property type="term" value="P:centriole-centriole cohesion"/>
    <property type="evidence" value="ECO:0007669"/>
    <property type="project" value="TreeGrafter"/>
</dbReference>
<feature type="compositionally biased region" description="Polar residues" evidence="1">
    <location>
        <begin position="555"/>
        <end position="581"/>
    </location>
</feature>
<dbReference type="GO" id="GO:0007099">
    <property type="term" value="P:centriole replication"/>
    <property type="evidence" value="ECO:0007669"/>
    <property type="project" value="TreeGrafter"/>
</dbReference>
<protein>
    <recommendedName>
        <fullName evidence="2">Rotatin N-terminal domain-containing protein</fullName>
    </recommendedName>
</protein>
<feature type="region of interest" description="Disordered" evidence="1">
    <location>
        <begin position="64"/>
        <end position="140"/>
    </location>
</feature>
<dbReference type="GO" id="GO:0005813">
    <property type="term" value="C:centrosome"/>
    <property type="evidence" value="ECO:0007669"/>
    <property type="project" value="InterPro"/>
</dbReference>